<reference evidence="3" key="2">
    <citation type="submission" date="2022-06" db="UniProtKB">
        <authorList>
            <consortium name="EnsemblMetazoa"/>
        </authorList>
    </citation>
    <scope>IDENTIFICATION</scope>
</reference>
<keyword evidence="4" id="KW-1185">Reference proteome</keyword>
<feature type="transmembrane region" description="Helical" evidence="1">
    <location>
        <begin position="75"/>
        <end position="98"/>
    </location>
</feature>
<dbReference type="EnsemblMetazoa" id="OVOC12978.1">
    <property type="protein sequence ID" value="OVOC12978.1"/>
    <property type="gene ID" value="WBGene00249787"/>
</dbReference>
<evidence type="ECO:0000313" key="3">
    <source>
        <dbReference type="EnsemblMetazoa" id="OVOC12978.1"/>
    </source>
</evidence>
<evidence type="ECO:0008006" key="5">
    <source>
        <dbReference type="Google" id="ProtNLM"/>
    </source>
</evidence>
<keyword evidence="1" id="KW-1133">Transmembrane helix</keyword>
<keyword evidence="1" id="KW-0812">Transmembrane</keyword>
<feature type="signal peptide" evidence="2">
    <location>
        <begin position="1"/>
        <end position="21"/>
    </location>
</feature>
<dbReference type="EMBL" id="CMVM020001106">
    <property type="status" value="NOT_ANNOTATED_CDS"/>
    <property type="molecule type" value="Genomic_DNA"/>
</dbReference>
<evidence type="ECO:0000256" key="2">
    <source>
        <dbReference type="SAM" id="SignalP"/>
    </source>
</evidence>
<proteinExistence type="predicted"/>
<dbReference type="AlphaFoldDB" id="A0A8R1XP71"/>
<dbReference type="Proteomes" id="UP000024404">
    <property type="component" value="Unassembled WGS sequence"/>
</dbReference>
<feature type="chain" id="PRO_5035785942" description="G-protein coupled receptors family 1 profile domain-containing protein" evidence="2">
    <location>
        <begin position="22"/>
        <end position="126"/>
    </location>
</feature>
<sequence>MAAYSYCIIALFLISPLNCYAENTTTIFEMRDEYNTVKNYVAFILFSLFLLYGIVSNVLIAIIFCSRNILYSREFILIVSQLLICSFLSFISQMTFVLPEVLKTKSSDGKFFHSVLHMSSTFFIIR</sequence>
<accession>A0A8R1XP71</accession>
<dbReference type="OMA" id="LPLNCHE"/>
<evidence type="ECO:0000256" key="1">
    <source>
        <dbReference type="SAM" id="Phobius"/>
    </source>
</evidence>
<keyword evidence="1" id="KW-0472">Membrane</keyword>
<keyword evidence="2" id="KW-0732">Signal</keyword>
<protein>
    <recommendedName>
        <fullName evidence="5">G-protein coupled receptors family 1 profile domain-containing protein</fullName>
    </recommendedName>
</protein>
<name>A0A8R1XP71_ONCVO</name>
<reference evidence="4" key="1">
    <citation type="submission" date="2013-10" db="EMBL/GenBank/DDBJ databases">
        <title>Genome sequencing of Onchocerca volvulus.</title>
        <authorList>
            <person name="Cotton J."/>
            <person name="Tsai J."/>
            <person name="Stanley E."/>
            <person name="Tracey A."/>
            <person name="Holroyd N."/>
            <person name="Lustigman S."/>
            <person name="Berriman M."/>
        </authorList>
    </citation>
    <scope>NUCLEOTIDE SEQUENCE</scope>
</reference>
<organism evidence="3 4">
    <name type="scientific">Onchocerca volvulus</name>
    <dbReference type="NCBI Taxonomy" id="6282"/>
    <lineage>
        <taxon>Eukaryota</taxon>
        <taxon>Metazoa</taxon>
        <taxon>Ecdysozoa</taxon>
        <taxon>Nematoda</taxon>
        <taxon>Chromadorea</taxon>
        <taxon>Rhabditida</taxon>
        <taxon>Spirurina</taxon>
        <taxon>Spiruromorpha</taxon>
        <taxon>Filarioidea</taxon>
        <taxon>Onchocercidae</taxon>
        <taxon>Onchocerca</taxon>
    </lineage>
</organism>
<feature type="transmembrane region" description="Helical" evidence="1">
    <location>
        <begin position="40"/>
        <end position="63"/>
    </location>
</feature>
<evidence type="ECO:0000313" key="4">
    <source>
        <dbReference type="Proteomes" id="UP000024404"/>
    </source>
</evidence>